<proteinExistence type="predicted"/>
<name>A6LAA1_PARD8</name>
<dbReference type="Proteomes" id="UP000000566">
    <property type="component" value="Chromosome"/>
</dbReference>
<dbReference type="AlphaFoldDB" id="A6LAA1"/>
<evidence type="ECO:0000313" key="2">
    <source>
        <dbReference type="EMBL" id="ABR42615.1"/>
    </source>
</evidence>
<organism evidence="2 3">
    <name type="scientific">Parabacteroides distasonis (strain ATCC 8503 / DSM 20701 / CIP 104284 / JCM 5825 / NCTC 11152)</name>
    <dbReference type="NCBI Taxonomy" id="435591"/>
    <lineage>
        <taxon>Bacteria</taxon>
        <taxon>Pseudomonadati</taxon>
        <taxon>Bacteroidota</taxon>
        <taxon>Bacteroidia</taxon>
        <taxon>Bacteroidales</taxon>
        <taxon>Tannerellaceae</taxon>
        <taxon>Parabacteroides</taxon>
    </lineage>
</organism>
<dbReference type="PaxDb" id="435591-BDI_0845"/>
<accession>A6LAA1</accession>
<evidence type="ECO:0000313" key="3">
    <source>
        <dbReference type="Proteomes" id="UP000000566"/>
    </source>
</evidence>
<reference evidence="2 3" key="1">
    <citation type="journal article" date="2007" name="PLoS Biol.">
        <title>Evolution of symbiotic bacteria in the distal human intestine.</title>
        <authorList>
            <person name="Xu J."/>
            <person name="Mahowald M.A."/>
            <person name="Ley R.E."/>
            <person name="Lozupone C.A."/>
            <person name="Hamady M."/>
            <person name="Martens E.C."/>
            <person name="Henrissat B."/>
            <person name="Coutinho P.M."/>
            <person name="Minx P."/>
            <person name="Latreille P."/>
            <person name="Cordum H."/>
            <person name="Van Brunt A."/>
            <person name="Kim K."/>
            <person name="Fulton R.S."/>
            <person name="Fulton L.A."/>
            <person name="Clifton S.W."/>
            <person name="Wilson R.K."/>
            <person name="Knight R.D."/>
            <person name="Gordon J.I."/>
        </authorList>
    </citation>
    <scope>NUCLEOTIDE SEQUENCE [LARGE SCALE GENOMIC DNA]</scope>
    <source>
        <strain evidence="3">ATCC 8503 / DSM 20701 / CIP 104284 / JCM 5825 / NCTC 11152</strain>
    </source>
</reference>
<keyword evidence="3" id="KW-1185">Reference proteome</keyword>
<dbReference type="KEGG" id="pdi:BDI_0845"/>
<feature type="coiled-coil region" evidence="1">
    <location>
        <begin position="10"/>
        <end position="64"/>
    </location>
</feature>
<gene>
    <name evidence="2" type="ordered locus">BDI_0845</name>
</gene>
<keyword evidence="1" id="KW-0175">Coiled coil</keyword>
<protein>
    <submittedName>
        <fullName evidence="2">Uncharacterized protein</fullName>
    </submittedName>
</protein>
<evidence type="ECO:0000256" key="1">
    <source>
        <dbReference type="SAM" id="Coils"/>
    </source>
</evidence>
<dbReference type="EMBL" id="CP000140">
    <property type="protein sequence ID" value="ABR42615.1"/>
    <property type="molecule type" value="Genomic_DNA"/>
</dbReference>
<dbReference type="HOGENOM" id="CLU_2509679_0_0_10"/>
<dbReference type="STRING" id="435591.BDI_0845"/>
<sequence length="93" mass="10745">MNTLKYTIMARSYETALAELENKKGELEVLSTISEEEACYIYNVDSKSEIVKILSDEIETLEREVEYLTPLDWSNDPVAEIFGGYEAMNNYLY</sequence>